<keyword evidence="2" id="KW-0812">Transmembrane</keyword>
<feature type="transmembrane region" description="Helical" evidence="2">
    <location>
        <begin position="83"/>
        <end position="106"/>
    </location>
</feature>
<feature type="transmembrane region" description="Helical" evidence="2">
    <location>
        <begin position="156"/>
        <end position="181"/>
    </location>
</feature>
<dbReference type="STRING" id="1353009.A0A1Y2J523"/>
<feature type="transmembrane region" description="Helical" evidence="2">
    <location>
        <begin position="47"/>
        <end position="71"/>
    </location>
</feature>
<feature type="transmembrane region" description="Helical" evidence="2">
    <location>
        <begin position="118"/>
        <end position="144"/>
    </location>
</feature>
<evidence type="ECO:0000313" key="4">
    <source>
        <dbReference type="EMBL" id="OSD07993.1"/>
    </source>
</evidence>
<dbReference type="InterPro" id="IPR045339">
    <property type="entry name" value="DUF6534"/>
</dbReference>
<dbReference type="OrthoDB" id="3268207at2759"/>
<evidence type="ECO:0000256" key="2">
    <source>
        <dbReference type="SAM" id="Phobius"/>
    </source>
</evidence>
<dbReference type="PANTHER" id="PTHR40465">
    <property type="entry name" value="CHROMOSOME 1, WHOLE GENOME SHOTGUN SEQUENCE"/>
    <property type="match status" value="1"/>
</dbReference>
<feature type="transmembrane region" description="Helical" evidence="2">
    <location>
        <begin position="226"/>
        <end position="247"/>
    </location>
</feature>
<sequence length="337" mass="36692">MSSITINNTLGAAFLGNIAAACFYGITLLQTYIYYGRNGSDRLYLKCLVFVLWALDSVHLALITHSVYLYAVTDFANFLALEVPVWSILAQVIVTGVSDLIVRGIFCERVWKLSKRNWTLLVTIVTTSLVVFGGSIAFAVRGFGIPNFFALSEISGILYTSLGAGVVADILIAASMCVLLAKRQTGFARTDSMVRVLILYSVNTGALTSLCALLCLITYATMPDNFVFIGVYFVLPKLFLNSLLATLNARRPLREAGSGPMLSIPLTTTSISRGSPSGATQYSRSNHYEQSGLQIQVHRTTESKTDPEPHMAEDEVTSPFHGPSVHLIEGHPFLSTD</sequence>
<dbReference type="EMBL" id="KZ084087">
    <property type="protein sequence ID" value="OSD07993.1"/>
    <property type="molecule type" value="Genomic_DNA"/>
</dbReference>
<feature type="transmembrane region" description="Helical" evidence="2">
    <location>
        <begin position="12"/>
        <end position="35"/>
    </location>
</feature>
<feature type="compositionally biased region" description="Basic and acidic residues" evidence="1">
    <location>
        <begin position="299"/>
        <end position="313"/>
    </location>
</feature>
<evidence type="ECO:0000313" key="5">
    <source>
        <dbReference type="Proteomes" id="UP000193067"/>
    </source>
</evidence>
<dbReference type="Pfam" id="PF20152">
    <property type="entry name" value="DUF6534"/>
    <property type="match status" value="1"/>
</dbReference>
<proteinExistence type="predicted"/>
<name>A0A1Y2J523_TRAC3</name>
<organism evidence="4 5">
    <name type="scientific">Trametes coccinea (strain BRFM310)</name>
    <name type="common">Pycnoporus coccineus</name>
    <dbReference type="NCBI Taxonomy" id="1353009"/>
    <lineage>
        <taxon>Eukaryota</taxon>
        <taxon>Fungi</taxon>
        <taxon>Dikarya</taxon>
        <taxon>Basidiomycota</taxon>
        <taxon>Agaricomycotina</taxon>
        <taxon>Agaricomycetes</taxon>
        <taxon>Polyporales</taxon>
        <taxon>Polyporaceae</taxon>
        <taxon>Trametes</taxon>
    </lineage>
</organism>
<reference evidence="4 5" key="1">
    <citation type="journal article" date="2015" name="Biotechnol. Biofuels">
        <title>Enhanced degradation of softwood versus hardwood by the white-rot fungus Pycnoporus coccineus.</title>
        <authorList>
            <person name="Couturier M."/>
            <person name="Navarro D."/>
            <person name="Chevret D."/>
            <person name="Henrissat B."/>
            <person name="Piumi F."/>
            <person name="Ruiz-Duenas F.J."/>
            <person name="Martinez A.T."/>
            <person name="Grigoriev I.V."/>
            <person name="Riley R."/>
            <person name="Lipzen A."/>
            <person name="Berrin J.G."/>
            <person name="Master E.R."/>
            <person name="Rosso M.N."/>
        </authorList>
    </citation>
    <scope>NUCLEOTIDE SEQUENCE [LARGE SCALE GENOMIC DNA]</scope>
    <source>
        <strain evidence="4 5">BRFM310</strain>
    </source>
</reference>
<feature type="region of interest" description="Disordered" evidence="1">
    <location>
        <begin position="297"/>
        <end position="337"/>
    </location>
</feature>
<gene>
    <name evidence="4" type="ORF">PYCCODRAFT_1463251</name>
</gene>
<keyword evidence="2" id="KW-0472">Membrane</keyword>
<accession>A0A1Y2J523</accession>
<feature type="transmembrane region" description="Helical" evidence="2">
    <location>
        <begin position="193"/>
        <end position="220"/>
    </location>
</feature>
<evidence type="ECO:0000259" key="3">
    <source>
        <dbReference type="Pfam" id="PF20152"/>
    </source>
</evidence>
<dbReference type="Proteomes" id="UP000193067">
    <property type="component" value="Unassembled WGS sequence"/>
</dbReference>
<dbReference type="PANTHER" id="PTHR40465:SF1">
    <property type="entry name" value="DUF6534 DOMAIN-CONTAINING PROTEIN"/>
    <property type="match status" value="1"/>
</dbReference>
<protein>
    <recommendedName>
        <fullName evidence="3">DUF6534 domain-containing protein</fullName>
    </recommendedName>
</protein>
<feature type="domain" description="DUF6534" evidence="3">
    <location>
        <begin position="166"/>
        <end position="251"/>
    </location>
</feature>
<keyword evidence="5" id="KW-1185">Reference proteome</keyword>
<evidence type="ECO:0000256" key="1">
    <source>
        <dbReference type="SAM" id="MobiDB-lite"/>
    </source>
</evidence>
<dbReference type="AlphaFoldDB" id="A0A1Y2J523"/>
<keyword evidence="2" id="KW-1133">Transmembrane helix</keyword>